<evidence type="ECO:0000313" key="11">
    <source>
        <dbReference type="Proteomes" id="UP000004578"/>
    </source>
</evidence>
<keyword evidence="3" id="KW-0547">Nucleotide-binding</keyword>
<keyword evidence="6 7" id="KW-0472">Membrane</keyword>
<dbReference type="PANTHER" id="PTHR24221:SF590">
    <property type="entry name" value="COMPONENT LINKED WITH THE ASSEMBLY OF CYTOCHROME' TRANSPORT TRANSMEMBRANE ATP-BINDING PROTEIN ABC TRANSPORTER CYDD-RELATED"/>
    <property type="match status" value="1"/>
</dbReference>
<dbReference type="InterPro" id="IPR027417">
    <property type="entry name" value="P-loop_NTPase"/>
</dbReference>
<dbReference type="OrthoDB" id="9806127at2"/>
<evidence type="ECO:0000256" key="7">
    <source>
        <dbReference type="SAM" id="Phobius"/>
    </source>
</evidence>
<reference evidence="10 11" key="1">
    <citation type="submission" date="2012-05" db="EMBL/GenBank/DDBJ databases">
        <authorList>
            <person name="Harkins D.M."/>
            <person name="Madupu R."/>
            <person name="Durkin A.S."/>
            <person name="Torralba M."/>
            <person name="Methe B."/>
            <person name="Sutton G.G."/>
            <person name="Nelson K.E."/>
        </authorList>
    </citation>
    <scope>NUCLEOTIDE SEQUENCE [LARGE SCALE GENOMIC DNA]</scope>
    <source>
        <strain evidence="10 11">F0490</strain>
    </source>
</reference>
<dbReference type="InterPro" id="IPR003593">
    <property type="entry name" value="AAA+_ATPase"/>
</dbReference>
<evidence type="ECO:0000256" key="5">
    <source>
        <dbReference type="ARBA" id="ARBA00022989"/>
    </source>
</evidence>
<evidence type="ECO:0000256" key="4">
    <source>
        <dbReference type="ARBA" id="ARBA00022840"/>
    </source>
</evidence>
<dbReference type="Gene3D" id="3.40.50.300">
    <property type="entry name" value="P-loop containing nucleotide triphosphate hydrolases"/>
    <property type="match status" value="1"/>
</dbReference>
<comment type="subcellular location">
    <subcellularLocation>
        <location evidence="1">Cell membrane</location>
        <topology evidence="1">Multi-pass membrane protein</topology>
    </subcellularLocation>
</comment>
<dbReference type="Gene3D" id="1.20.1560.10">
    <property type="entry name" value="ABC transporter type 1, transmembrane domain"/>
    <property type="match status" value="1"/>
</dbReference>
<name>J1H2S1_9ACTO</name>
<evidence type="ECO:0000256" key="2">
    <source>
        <dbReference type="ARBA" id="ARBA00022692"/>
    </source>
</evidence>
<dbReference type="Pfam" id="PF00005">
    <property type="entry name" value="ABC_tran"/>
    <property type="match status" value="1"/>
</dbReference>
<feature type="transmembrane region" description="Helical" evidence="7">
    <location>
        <begin position="114"/>
        <end position="136"/>
    </location>
</feature>
<dbReference type="PROSITE" id="PS00211">
    <property type="entry name" value="ABC_TRANSPORTER_1"/>
    <property type="match status" value="1"/>
</dbReference>
<evidence type="ECO:0000256" key="1">
    <source>
        <dbReference type="ARBA" id="ARBA00004651"/>
    </source>
</evidence>
<dbReference type="SUPFAM" id="SSF52540">
    <property type="entry name" value="P-loop containing nucleoside triphosphate hydrolases"/>
    <property type="match status" value="1"/>
</dbReference>
<dbReference type="InterPro" id="IPR003439">
    <property type="entry name" value="ABC_transporter-like_ATP-bd"/>
</dbReference>
<dbReference type="PANTHER" id="PTHR24221">
    <property type="entry name" value="ATP-BINDING CASSETTE SUB-FAMILY B"/>
    <property type="match status" value="1"/>
</dbReference>
<organism evidence="10 11">
    <name type="scientific">Schaalia georgiae F0490</name>
    <dbReference type="NCBI Taxonomy" id="1125717"/>
    <lineage>
        <taxon>Bacteria</taxon>
        <taxon>Bacillati</taxon>
        <taxon>Actinomycetota</taxon>
        <taxon>Actinomycetes</taxon>
        <taxon>Actinomycetales</taxon>
        <taxon>Actinomycetaceae</taxon>
        <taxon>Schaalia</taxon>
    </lineage>
</organism>
<keyword evidence="2 7" id="KW-0812">Transmembrane</keyword>
<dbReference type="RefSeq" id="WP_005871575.1">
    <property type="nucleotide sequence ID" value="NZ_AKFS01000248.1"/>
</dbReference>
<dbReference type="EMBL" id="AKFS01000248">
    <property type="protein sequence ID" value="EJF39553.1"/>
    <property type="molecule type" value="Genomic_DNA"/>
</dbReference>
<dbReference type="GO" id="GO:0005886">
    <property type="term" value="C:plasma membrane"/>
    <property type="evidence" value="ECO:0007669"/>
    <property type="project" value="UniProtKB-SubCell"/>
</dbReference>
<dbReference type="PATRIC" id="fig|1125717.3.peg.1551"/>
<accession>J1H2S1</accession>
<evidence type="ECO:0000313" key="10">
    <source>
        <dbReference type="EMBL" id="EJF39553.1"/>
    </source>
</evidence>
<evidence type="ECO:0000259" key="8">
    <source>
        <dbReference type="PROSITE" id="PS50893"/>
    </source>
</evidence>
<evidence type="ECO:0000259" key="9">
    <source>
        <dbReference type="PROSITE" id="PS50929"/>
    </source>
</evidence>
<dbReference type="PROSITE" id="PS50893">
    <property type="entry name" value="ABC_TRANSPORTER_2"/>
    <property type="match status" value="1"/>
</dbReference>
<evidence type="ECO:0000256" key="3">
    <source>
        <dbReference type="ARBA" id="ARBA00022741"/>
    </source>
</evidence>
<protein>
    <submittedName>
        <fullName evidence="10">ABC transporter, ATP-binding protein</fullName>
    </submittedName>
</protein>
<sequence>MKRAIVIALSWAGALALSLGYLAIGWGVDDALGGRAWGSWWIALAGVAGSAGAAWLVSAIGGREMARLEPKARHRLVAHVFALGPSERTRERAGRIVNSATDGAERVAAYKGTFLAPMIASLTVPLIVVLFVGAAIDSVSAGFLAIAIPLVPACVLGFRKAFKPVSTRYRGASRALAAKELDAIQGLGALVLMNAGRPMGERLAEAAEEVRSKVMSYLAGNQLILLVIDSVFSLGVTTGAVALALIRTGAGAMSPGGALSLVLLSSIMLDPLDRIGQFFYIGMGGMAASREIKRFTSQEPVVVEAEGASAPAVLPEPGAVELSGVDFSYDGTTPVLRGADLRIGPGEHVALAGPSGAGKSTVSAILQGFRRPDAGAARIDGVDLAGAPLEWVRARTGVVEQATYLFSASLRENLLVARPGATDAQLFSALHAAHLQDLLDRLPDGLDTMVGARGLALSGGEAQRVAIARAILKDASILILDEPTAHVDLASEREILAALRSAAADRTALVISHRDATIAGADRRVDLVEGVIR</sequence>
<dbReference type="Pfam" id="PF00664">
    <property type="entry name" value="ABC_membrane"/>
    <property type="match status" value="1"/>
</dbReference>
<dbReference type="InterPro" id="IPR011527">
    <property type="entry name" value="ABC1_TM_dom"/>
</dbReference>
<dbReference type="SMART" id="SM00382">
    <property type="entry name" value="AAA"/>
    <property type="match status" value="1"/>
</dbReference>
<dbReference type="SUPFAM" id="SSF90123">
    <property type="entry name" value="ABC transporter transmembrane region"/>
    <property type="match status" value="1"/>
</dbReference>
<feature type="domain" description="ABC transporter" evidence="8">
    <location>
        <begin position="320"/>
        <end position="533"/>
    </location>
</feature>
<dbReference type="InterPro" id="IPR039421">
    <property type="entry name" value="Type_1_exporter"/>
</dbReference>
<keyword evidence="11" id="KW-1185">Reference proteome</keyword>
<proteinExistence type="predicted"/>
<dbReference type="GO" id="GO:0140359">
    <property type="term" value="F:ABC-type transporter activity"/>
    <property type="evidence" value="ECO:0007669"/>
    <property type="project" value="InterPro"/>
</dbReference>
<keyword evidence="4 10" id="KW-0067">ATP-binding</keyword>
<dbReference type="GO" id="GO:0005524">
    <property type="term" value="F:ATP binding"/>
    <property type="evidence" value="ECO:0007669"/>
    <property type="project" value="UniProtKB-KW"/>
</dbReference>
<feature type="transmembrane region" description="Helical" evidence="7">
    <location>
        <begin position="142"/>
        <end position="162"/>
    </location>
</feature>
<dbReference type="AlphaFoldDB" id="J1H2S1"/>
<dbReference type="InterPro" id="IPR017871">
    <property type="entry name" value="ABC_transporter-like_CS"/>
</dbReference>
<dbReference type="PROSITE" id="PS50929">
    <property type="entry name" value="ABC_TM1F"/>
    <property type="match status" value="1"/>
</dbReference>
<feature type="transmembrane region" description="Helical" evidence="7">
    <location>
        <begin position="40"/>
        <end position="61"/>
    </location>
</feature>
<dbReference type="Proteomes" id="UP000004578">
    <property type="component" value="Unassembled WGS sequence"/>
</dbReference>
<feature type="transmembrane region" description="Helical" evidence="7">
    <location>
        <begin position="223"/>
        <end position="246"/>
    </location>
</feature>
<dbReference type="InterPro" id="IPR036640">
    <property type="entry name" value="ABC1_TM_sf"/>
</dbReference>
<dbReference type="GO" id="GO:0016887">
    <property type="term" value="F:ATP hydrolysis activity"/>
    <property type="evidence" value="ECO:0007669"/>
    <property type="project" value="InterPro"/>
</dbReference>
<gene>
    <name evidence="10" type="ORF">HMPREF1317_1811</name>
</gene>
<comment type="caution">
    <text evidence="10">The sequence shown here is derived from an EMBL/GenBank/DDBJ whole genome shotgun (WGS) entry which is preliminary data.</text>
</comment>
<evidence type="ECO:0000256" key="6">
    <source>
        <dbReference type="ARBA" id="ARBA00023136"/>
    </source>
</evidence>
<feature type="domain" description="ABC transmembrane type-1" evidence="9">
    <location>
        <begin position="4"/>
        <end position="284"/>
    </location>
</feature>
<keyword evidence="5 7" id="KW-1133">Transmembrane helix</keyword>